<evidence type="ECO:0000313" key="2">
    <source>
        <dbReference type="Proteomes" id="UP001234178"/>
    </source>
</evidence>
<evidence type="ECO:0000313" key="1">
    <source>
        <dbReference type="EMBL" id="KAK4029743.1"/>
    </source>
</evidence>
<organism evidence="1 2">
    <name type="scientific">Daphnia magna</name>
    <dbReference type="NCBI Taxonomy" id="35525"/>
    <lineage>
        <taxon>Eukaryota</taxon>
        <taxon>Metazoa</taxon>
        <taxon>Ecdysozoa</taxon>
        <taxon>Arthropoda</taxon>
        <taxon>Crustacea</taxon>
        <taxon>Branchiopoda</taxon>
        <taxon>Diplostraca</taxon>
        <taxon>Cladocera</taxon>
        <taxon>Anomopoda</taxon>
        <taxon>Daphniidae</taxon>
        <taxon>Daphnia</taxon>
    </lineage>
</organism>
<name>A0ABR0AX85_9CRUS</name>
<protein>
    <submittedName>
        <fullName evidence="1">Uncharacterized protein</fullName>
    </submittedName>
</protein>
<sequence>MHISRRSVGSARGLFIERERDASENAQLRRDHAHRSIFKCVMLCDTAAHRVMLEWGELNCAPGSVRLRLTVRIVAAAQGSTRGACITVTYAEPLMKAIEMHSFLYGPTH</sequence>
<reference evidence="1 2" key="1">
    <citation type="journal article" date="2023" name="Nucleic Acids Res.">
        <title>The hologenome of Daphnia magna reveals possible DNA methylation and microbiome-mediated evolution of the host genome.</title>
        <authorList>
            <person name="Chaturvedi A."/>
            <person name="Li X."/>
            <person name="Dhandapani V."/>
            <person name="Marshall H."/>
            <person name="Kissane S."/>
            <person name="Cuenca-Cambronero M."/>
            <person name="Asole G."/>
            <person name="Calvet F."/>
            <person name="Ruiz-Romero M."/>
            <person name="Marangio P."/>
            <person name="Guigo R."/>
            <person name="Rago D."/>
            <person name="Mirbahai L."/>
            <person name="Eastwood N."/>
            <person name="Colbourne J.K."/>
            <person name="Zhou J."/>
            <person name="Mallon E."/>
            <person name="Orsini L."/>
        </authorList>
    </citation>
    <scope>NUCLEOTIDE SEQUENCE [LARGE SCALE GENOMIC DNA]</scope>
    <source>
        <strain evidence="1">LRV0_1</strain>
    </source>
</reference>
<comment type="caution">
    <text evidence="1">The sequence shown here is derived from an EMBL/GenBank/DDBJ whole genome shotgun (WGS) entry which is preliminary data.</text>
</comment>
<proteinExistence type="predicted"/>
<dbReference type="EMBL" id="JAOYFB010000039">
    <property type="protein sequence ID" value="KAK4029743.1"/>
    <property type="molecule type" value="Genomic_DNA"/>
</dbReference>
<accession>A0ABR0AX85</accession>
<keyword evidence="2" id="KW-1185">Reference proteome</keyword>
<dbReference type="Proteomes" id="UP001234178">
    <property type="component" value="Unassembled WGS sequence"/>
</dbReference>
<gene>
    <name evidence="1" type="ORF">OUZ56_022709</name>
</gene>